<sequence length="135" mass="15002">MPVELLSVDDLVKVAQKALECRVKRVTRDGKAKIKVRTKRYLYTYKVDPSQLNDVLSKLNCKKVVDVDQEIAEAKKRRAEERRKAKEEKAKAQQAAATQEAQPAAAGGTQEAQASQGQQVQAQPAEEKKEGSPQQ</sequence>
<feature type="region of interest" description="Disordered" evidence="1">
    <location>
        <begin position="75"/>
        <end position="135"/>
    </location>
</feature>
<evidence type="ECO:0000256" key="1">
    <source>
        <dbReference type="SAM" id="MobiDB-lite"/>
    </source>
</evidence>
<dbReference type="KEGG" id="asc:ASAC_0474"/>
<dbReference type="EMBL" id="CP001742">
    <property type="protein sequence ID" value="ADL18881.1"/>
    <property type="molecule type" value="Genomic_DNA"/>
</dbReference>
<reference evidence="2 3" key="1">
    <citation type="journal article" date="2010" name="Appl. Environ. Microbiol.">
        <title>The genome sequence of the crenarchaeon Acidilobus saccharovorans supports a new order, Acidilobales, and suggests an important ecological role in terrestrial acidic hot springs.</title>
        <authorList>
            <person name="Mardanov A.V."/>
            <person name="Svetlitchnyi V.A."/>
            <person name="Beletsky A.V."/>
            <person name="Prokofeva M.I."/>
            <person name="Bonch-Osmolovskaya E.A."/>
            <person name="Ravin N.V."/>
            <person name="Skryabin K.G."/>
        </authorList>
    </citation>
    <scope>NUCLEOTIDE SEQUENCE [LARGE SCALE GENOMIC DNA]</scope>
    <source>
        <strain evidence="3">DSM 16705 / JCM 18335 / VKM B-2471 / 345-15</strain>
    </source>
</reference>
<protein>
    <recommendedName>
        <fullName evidence="4">50S ribosomal protein L38e</fullName>
    </recommendedName>
</protein>
<dbReference type="Proteomes" id="UP000000346">
    <property type="component" value="Chromosome"/>
</dbReference>
<dbReference type="eggNOG" id="arCOG04057">
    <property type="taxonomic scope" value="Archaea"/>
</dbReference>
<dbReference type="HOGENOM" id="CLU_1880935_0_0_2"/>
<dbReference type="OrthoDB" id="24419at2157"/>
<gene>
    <name evidence="2" type="ordered locus">ASAC_0474</name>
</gene>
<dbReference type="AlphaFoldDB" id="D9Q0P3"/>
<evidence type="ECO:0000313" key="3">
    <source>
        <dbReference type="Proteomes" id="UP000000346"/>
    </source>
</evidence>
<dbReference type="InParanoid" id="D9Q0P3"/>
<accession>D9Q0P3</accession>
<keyword evidence="3" id="KW-1185">Reference proteome</keyword>
<name>D9Q0P3_ACIS3</name>
<proteinExistence type="predicted"/>
<dbReference type="STRING" id="666510.ASAC_0474"/>
<feature type="compositionally biased region" description="Low complexity" evidence="1">
    <location>
        <begin position="92"/>
        <end position="124"/>
    </location>
</feature>
<dbReference type="InterPro" id="IPR038464">
    <property type="entry name" value="Ribosomal_eL38_sf"/>
</dbReference>
<evidence type="ECO:0008006" key="4">
    <source>
        <dbReference type="Google" id="ProtNLM"/>
    </source>
</evidence>
<feature type="compositionally biased region" description="Basic and acidic residues" evidence="1">
    <location>
        <begin position="125"/>
        <end position="135"/>
    </location>
</feature>
<dbReference type="GeneID" id="9498704"/>
<evidence type="ECO:0000313" key="2">
    <source>
        <dbReference type="EMBL" id="ADL18881.1"/>
    </source>
</evidence>
<feature type="compositionally biased region" description="Basic and acidic residues" evidence="1">
    <location>
        <begin position="75"/>
        <end position="91"/>
    </location>
</feature>
<dbReference type="Gene3D" id="3.30.720.90">
    <property type="match status" value="1"/>
</dbReference>
<dbReference type="RefSeq" id="WP_013266393.1">
    <property type="nucleotide sequence ID" value="NC_014374.1"/>
</dbReference>
<organism evidence="2 3">
    <name type="scientific">Acidilobus saccharovorans (strain DSM 16705 / JCM 18335 / VKM B-2471 / 345-15)</name>
    <dbReference type="NCBI Taxonomy" id="666510"/>
    <lineage>
        <taxon>Archaea</taxon>
        <taxon>Thermoproteota</taxon>
        <taxon>Thermoprotei</taxon>
        <taxon>Acidilobales</taxon>
        <taxon>Acidilobaceae</taxon>
        <taxon>Acidilobus</taxon>
    </lineage>
</organism>